<dbReference type="InterPro" id="IPR011421">
    <property type="entry name" value="BCNT-C"/>
</dbReference>
<proteinExistence type="inferred from homology"/>
<comment type="similarity">
    <text evidence="1">Belongs to the SWC5 family.</text>
</comment>
<feature type="compositionally biased region" description="Basic and acidic residues" evidence="3">
    <location>
        <begin position="97"/>
        <end position="107"/>
    </location>
</feature>
<protein>
    <recommendedName>
        <fullName evidence="2">SWR1-complex protein 5</fullName>
    </recommendedName>
</protein>
<dbReference type="PANTHER" id="PTHR48407">
    <property type="entry name" value="CRANIOFACIAL DEVELOPMENT PROTEIN 1"/>
    <property type="match status" value="1"/>
</dbReference>
<gene>
    <name evidence="5" type="ORF">GQ602_004924</name>
</gene>
<evidence type="ECO:0000256" key="2">
    <source>
        <dbReference type="ARBA" id="ARBA00019138"/>
    </source>
</evidence>
<keyword evidence="6" id="KW-1185">Reference proteome</keyword>
<dbReference type="InterPro" id="IPR027124">
    <property type="entry name" value="Swc5/CFDP1/2"/>
</dbReference>
<feature type="region of interest" description="Disordered" evidence="3">
    <location>
        <begin position="1"/>
        <end position="111"/>
    </location>
</feature>
<dbReference type="Proteomes" id="UP000562929">
    <property type="component" value="Unassembled WGS sequence"/>
</dbReference>
<evidence type="ECO:0000256" key="1">
    <source>
        <dbReference type="ARBA" id="ARBA00010465"/>
    </source>
</evidence>
<comment type="caution">
    <text evidence="5">The sequence shown here is derived from an EMBL/GenBank/DDBJ whole genome shotgun (WGS) entry which is preliminary data.</text>
</comment>
<name>A0A8H4Q4V4_9HYPO</name>
<reference evidence="5 6" key="1">
    <citation type="journal article" date="2020" name="G3 (Bethesda)">
        <title>Genetic Underpinnings of Host Manipulation by Ophiocordyceps as Revealed by Comparative Transcriptomics.</title>
        <authorList>
            <person name="Will I."/>
            <person name="Das B."/>
            <person name="Trinh T."/>
            <person name="Brachmann A."/>
            <person name="Ohm R.A."/>
            <person name="de Bekker C."/>
        </authorList>
    </citation>
    <scope>NUCLEOTIDE SEQUENCE [LARGE SCALE GENOMIC DNA]</scope>
    <source>
        <strain evidence="5 6">EC05</strain>
    </source>
</reference>
<feature type="compositionally biased region" description="Basic and acidic residues" evidence="3">
    <location>
        <begin position="144"/>
        <end position="153"/>
    </location>
</feature>
<evidence type="ECO:0000256" key="3">
    <source>
        <dbReference type="SAM" id="MobiDB-lite"/>
    </source>
</evidence>
<dbReference type="PANTHER" id="PTHR48407:SF1">
    <property type="entry name" value="CRANIOFACIAL DEVELOPMENT PROTEIN 1"/>
    <property type="match status" value="1"/>
</dbReference>
<feature type="region of interest" description="Disordered" evidence="3">
    <location>
        <begin position="125"/>
        <end position="216"/>
    </location>
</feature>
<feature type="domain" description="BCNT-C" evidence="4">
    <location>
        <begin position="237"/>
        <end position="317"/>
    </location>
</feature>
<evidence type="ECO:0000313" key="6">
    <source>
        <dbReference type="Proteomes" id="UP000562929"/>
    </source>
</evidence>
<dbReference type="OrthoDB" id="445677at2759"/>
<sequence length="317" mass="35011">MPSNAPPDDEPYASSQDSDFAPDELRAPGSQGSVSEDESEDARSSFKRRRAVTDDDGGCNNSGDEAIIEKGRKRQKRRGVIHEDEGGDGALIKTRRQRAEEKAERHLAASTDPVTIDVDALWEHMKSGKPIHKPDNPASQQAVDEAKTPKGDSENNPPTATQDKDDNPETITIKRTYTFAGRVHTEEKVVPATQQKPASTKPPTPPRNYPPRPTRKAFRSIFEPPLDGASTLPHRPDLDLGLAARRKAAQDAQARKINTVEKSRMDWAGYVDREGIQDELALASKSKDSYNAREAFLARSEAIRDGEAKRARMANRL</sequence>
<organism evidence="5 6">
    <name type="scientific">Ophiocordyceps camponoti-floridani</name>
    <dbReference type="NCBI Taxonomy" id="2030778"/>
    <lineage>
        <taxon>Eukaryota</taxon>
        <taxon>Fungi</taxon>
        <taxon>Dikarya</taxon>
        <taxon>Ascomycota</taxon>
        <taxon>Pezizomycotina</taxon>
        <taxon>Sordariomycetes</taxon>
        <taxon>Hypocreomycetidae</taxon>
        <taxon>Hypocreales</taxon>
        <taxon>Ophiocordycipitaceae</taxon>
        <taxon>Ophiocordyceps</taxon>
    </lineage>
</organism>
<dbReference type="GO" id="GO:0000812">
    <property type="term" value="C:Swr1 complex"/>
    <property type="evidence" value="ECO:0007669"/>
    <property type="project" value="TreeGrafter"/>
</dbReference>
<dbReference type="AlphaFoldDB" id="A0A8H4Q4V4"/>
<dbReference type="EMBL" id="JAACLJ010000005">
    <property type="protein sequence ID" value="KAF4585619.1"/>
    <property type="molecule type" value="Genomic_DNA"/>
</dbReference>
<evidence type="ECO:0000259" key="4">
    <source>
        <dbReference type="PROSITE" id="PS51279"/>
    </source>
</evidence>
<accession>A0A8H4Q4V4</accession>
<evidence type="ECO:0000313" key="5">
    <source>
        <dbReference type="EMBL" id="KAF4585619.1"/>
    </source>
</evidence>
<feature type="compositionally biased region" description="Pro residues" evidence="3">
    <location>
        <begin position="200"/>
        <end position="212"/>
    </location>
</feature>
<dbReference type="PROSITE" id="PS51279">
    <property type="entry name" value="BCNT_C"/>
    <property type="match status" value="1"/>
</dbReference>
<dbReference type="Pfam" id="PF07572">
    <property type="entry name" value="BCNT"/>
    <property type="match status" value="1"/>
</dbReference>